<evidence type="ECO:0000313" key="10">
    <source>
        <dbReference type="EMBL" id="NNU45022.1"/>
    </source>
</evidence>
<keyword evidence="4" id="KW-0997">Cell inner membrane</keyword>
<dbReference type="FunFam" id="1.20.81.30:FF:000001">
    <property type="entry name" value="Type II secretion system protein F"/>
    <property type="match status" value="1"/>
</dbReference>
<comment type="caution">
    <text evidence="10">The sequence shown here is derived from an EMBL/GenBank/DDBJ whole genome shotgun (WGS) entry which is preliminary data.</text>
</comment>
<reference evidence="10 11" key="1">
    <citation type="submission" date="2020-05" db="EMBL/GenBank/DDBJ databases">
        <authorList>
            <person name="Khan S.A."/>
            <person name="Jeon C.O."/>
            <person name="Chun B.H."/>
        </authorList>
    </citation>
    <scope>NUCLEOTIDE SEQUENCE [LARGE SCALE GENOMIC DNA]</scope>
    <source>
        <strain evidence="10 11">B156</strain>
    </source>
</reference>
<dbReference type="PANTHER" id="PTHR30012:SF0">
    <property type="entry name" value="TYPE II SECRETION SYSTEM PROTEIN F-RELATED"/>
    <property type="match status" value="1"/>
</dbReference>
<evidence type="ECO:0000256" key="8">
    <source>
        <dbReference type="SAM" id="Phobius"/>
    </source>
</evidence>
<dbReference type="EMBL" id="JABFCS010000001">
    <property type="protein sequence ID" value="NNU45022.1"/>
    <property type="molecule type" value="Genomic_DNA"/>
</dbReference>
<comment type="similarity">
    <text evidence="2">Belongs to the GSP F family.</text>
</comment>
<dbReference type="Proteomes" id="UP000552954">
    <property type="component" value="Unassembled WGS sequence"/>
</dbReference>
<dbReference type="NCBIfam" id="TIGR02120">
    <property type="entry name" value="GspF"/>
    <property type="match status" value="1"/>
</dbReference>
<feature type="transmembrane region" description="Helical" evidence="8">
    <location>
        <begin position="216"/>
        <end position="242"/>
    </location>
</feature>
<gene>
    <name evidence="10" type="primary">gspF</name>
    <name evidence="10" type="ORF">HK415_20470</name>
</gene>
<dbReference type="PRINTS" id="PR00812">
    <property type="entry name" value="BCTERIALGSPF"/>
</dbReference>
<comment type="subcellular location">
    <subcellularLocation>
        <location evidence="1">Cell inner membrane</location>
        <topology evidence="1">Multi-pass membrane protein</topology>
    </subcellularLocation>
</comment>
<keyword evidence="5 8" id="KW-0812">Transmembrane</keyword>
<dbReference type="InterPro" id="IPR011850">
    <property type="entry name" value="T2SS_GspF"/>
</dbReference>
<name>A0A849K9I2_9BURK</name>
<organism evidence="10 11">
    <name type="scientific">Ramlibacter montanisoli</name>
    <dbReference type="NCBI Taxonomy" id="2732512"/>
    <lineage>
        <taxon>Bacteria</taxon>
        <taxon>Pseudomonadati</taxon>
        <taxon>Pseudomonadota</taxon>
        <taxon>Betaproteobacteria</taxon>
        <taxon>Burkholderiales</taxon>
        <taxon>Comamonadaceae</taxon>
        <taxon>Ramlibacter</taxon>
    </lineage>
</organism>
<dbReference type="Gene3D" id="1.20.81.30">
    <property type="entry name" value="Type II secretion system (T2SS), domain F"/>
    <property type="match status" value="2"/>
</dbReference>
<dbReference type="GO" id="GO:0005886">
    <property type="term" value="C:plasma membrane"/>
    <property type="evidence" value="ECO:0007669"/>
    <property type="project" value="UniProtKB-SubCell"/>
</dbReference>
<proteinExistence type="inferred from homology"/>
<feature type="transmembrane region" description="Helical" evidence="8">
    <location>
        <begin position="376"/>
        <end position="401"/>
    </location>
</feature>
<dbReference type="PANTHER" id="PTHR30012">
    <property type="entry name" value="GENERAL SECRETION PATHWAY PROTEIN"/>
    <property type="match status" value="1"/>
</dbReference>
<dbReference type="AlphaFoldDB" id="A0A849K9I2"/>
<evidence type="ECO:0000256" key="4">
    <source>
        <dbReference type="ARBA" id="ARBA00022519"/>
    </source>
</evidence>
<keyword evidence="7 8" id="KW-0472">Membrane</keyword>
<evidence type="ECO:0000256" key="3">
    <source>
        <dbReference type="ARBA" id="ARBA00022475"/>
    </source>
</evidence>
<feature type="domain" description="Type II secretion system protein GspF" evidence="9">
    <location>
        <begin position="74"/>
        <end position="197"/>
    </location>
</feature>
<evidence type="ECO:0000256" key="1">
    <source>
        <dbReference type="ARBA" id="ARBA00004429"/>
    </source>
</evidence>
<accession>A0A849K9I2</accession>
<sequence>MPAYAFEALDAEGATQKGVIEADTARAARGLLRGRALVPLAVKPVSSGETRGEAVASALSLRRAVFNSTGLAIWTRQLAGLVGSGLTLERALTALADEAENEQQHHLIAALRAEVNAGSSFAKALSRFPREFSDIYVAVVGAGEQSGHLGVVLERLADDLEERQALNAKLMAATLYPAIVTVAALVIVLLLMTYVVPQVANVFAGSKRALPLLTVVMLAFSAFLRSWGIALLLVLAAAFAMLRLSLRNRAFRERFDAGWLTLPLVGRLSRGYNAARFAGTLAMLAGAGVPILKALQAAAETLGNRAMRADALDALVLVREGAPLASALAQKKRFPGLLGMFARLGEQTGQLPSMLQRAAKQLSQEVQRRALQLATLLEPLLIVAMGLVVMLIVLAVLLPIIQLNQWVR</sequence>
<feature type="domain" description="Type II secretion system protein GspF" evidence="9">
    <location>
        <begin position="277"/>
        <end position="399"/>
    </location>
</feature>
<protein>
    <submittedName>
        <fullName evidence="10">Type II secretion system inner membrane protein GspF</fullName>
    </submittedName>
</protein>
<evidence type="ECO:0000313" key="11">
    <source>
        <dbReference type="Proteomes" id="UP000552954"/>
    </source>
</evidence>
<evidence type="ECO:0000256" key="7">
    <source>
        <dbReference type="ARBA" id="ARBA00023136"/>
    </source>
</evidence>
<evidence type="ECO:0000256" key="2">
    <source>
        <dbReference type="ARBA" id="ARBA00005745"/>
    </source>
</evidence>
<feature type="transmembrane region" description="Helical" evidence="8">
    <location>
        <begin position="173"/>
        <end position="196"/>
    </location>
</feature>
<keyword evidence="3" id="KW-1003">Cell membrane</keyword>
<dbReference type="RefSeq" id="WP_171562461.1">
    <property type="nucleotide sequence ID" value="NZ_JABFCS010000001.1"/>
</dbReference>
<dbReference type="InterPro" id="IPR003004">
    <property type="entry name" value="GspF/PilC"/>
</dbReference>
<reference evidence="10 11" key="2">
    <citation type="submission" date="2020-06" db="EMBL/GenBank/DDBJ databases">
        <title>Ramlibacter rhizophilus sp. nov., isolated from rhizosphere soil of national flower Mugunghwa from South Korea.</title>
        <authorList>
            <person name="Zheng-Fei Y."/>
            <person name="Huan T."/>
        </authorList>
    </citation>
    <scope>NUCLEOTIDE SEQUENCE [LARGE SCALE GENOMIC DNA]</scope>
    <source>
        <strain evidence="10 11">B156</strain>
    </source>
</reference>
<evidence type="ECO:0000259" key="9">
    <source>
        <dbReference type="Pfam" id="PF00482"/>
    </source>
</evidence>
<keyword evidence="6 8" id="KW-1133">Transmembrane helix</keyword>
<evidence type="ECO:0000256" key="6">
    <source>
        <dbReference type="ARBA" id="ARBA00022989"/>
    </source>
</evidence>
<evidence type="ECO:0000256" key="5">
    <source>
        <dbReference type="ARBA" id="ARBA00022692"/>
    </source>
</evidence>
<dbReference type="Pfam" id="PF00482">
    <property type="entry name" value="T2SSF"/>
    <property type="match status" value="2"/>
</dbReference>
<dbReference type="GO" id="GO:0015628">
    <property type="term" value="P:protein secretion by the type II secretion system"/>
    <property type="evidence" value="ECO:0007669"/>
    <property type="project" value="InterPro"/>
</dbReference>
<keyword evidence="11" id="KW-1185">Reference proteome</keyword>
<dbReference type="InterPro" id="IPR042094">
    <property type="entry name" value="T2SS_GspF_sf"/>
</dbReference>
<dbReference type="InterPro" id="IPR018076">
    <property type="entry name" value="T2SS_GspF_dom"/>
</dbReference>
<dbReference type="GO" id="GO:0015627">
    <property type="term" value="C:type II protein secretion system complex"/>
    <property type="evidence" value="ECO:0007669"/>
    <property type="project" value="InterPro"/>
</dbReference>